<evidence type="ECO:0000256" key="1">
    <source>
        <dbReference type="SAM" id="MobiDB-lite"/>
    </source>
</evidence>
<dbReference type="Pfam" id="PF06985">
    <property type="entry name" value="HET"/>
    <property type="match status" value="1"/>
</dbReference>
<accession>A0A9P7AD01</accession>
<evidence type="ECO:0000313" key="4">
    <source>
        <dbReference type="Proteomes" id="UP000719766"/>
    </source>
</evidence>
<name>A0A9P7AD01_9AGAM</name>
<reference evidence="3" key="1">
    <citation type="journal article" date="2020" name="New Phytol.">
        <title>Comparative genomics reveals dynamic genome evolution in host specialist ectomycorrhizal fungi.</title>
        <authorList>
            <person name="Lofgren L.A."/>
            <person name="Nguyen N.H."/>
            <person name="Vilgalys R."/>
            <person name="Ruytinx J."/>
            <person name="Liao H.L."/>
            <person name="Branco S."/>
            <person name="Kuo A."/>
            <person name="LaButti K."/>
            <person name="Lipzen A."/>
            <person name="Andreopoulos W."/>
            <person name="Pangilinan J."/>
            <person name="Riley R."/>
            <person name="Hundley H."/>
            <person name="Na H."/>
            <person name="Barry K."/>
            <person name="Grigoriev I.V."/>
            <person name="Stajich J.E."/>
            <person name="Kennedy P.G."/>
        </authorList>
    </citation>
    <scope>NUCLEOTIDE SEQUENCE</scope>
    <source>
        <strain evidence="3">S12</strain>
    </source>
</reference>
<proteinExistence type="predicted"/>
<feature type="domain" description="Heterokaryon incompatibility" evidence="2">
    <location>
        <begin position="476"/>
        <end position="550"/>
    </location>
</feature>
<dbReference type="EMBL" id="JABBWE010000094">
    <property type="protein sequence ID" value="KAG1786336.1"/>
    <property type="molecule type" value="Genomic_DNA"/>
</dbReference>
<comment type="caution">
    <text evidence="3">The sequence shown here is derived from an EMBL/GenBank/DDBJ whole genome shotgun (WGS) entry which is preliminary data.</text>
</comment>
<organism evidence="3 4">
    <name type="scientific">Suillus plorans</name>
    <dbReference type="NCBI Taxonomy" id="116603"/>
    <lineage>
        <taxon>Eukaryota</taxon>
        <taxon>Fungi</taxon>
        <taxon>Dikarya</taxon>
        <taxon>Basidiomycota</taxon>
        <taxon>Agaricomycotina</taxon>
        <taxon>Agaricomycetes</taxon>
        <taxon>Agaricomycetidae</taxon>
        <taxon>Boletales</taxon>
        <taxon>Suillineae</taxon>
        <taxon>Suillaceae</taxon>
        <taxon>Suillus</taxon>
    </lineage>
</organism>
<evidence type="ECO:0000313" key="3">
    <source>
        <dbReference type="EMBL" id="KAG1786336.1"/>
    </source>
</evidence>
<dbReference type="GeneID" id="64601423"/>
<dbReference type="OrthoDB" id="2673453at2759"/>
<dbReference type="PANTHER" id="PTHR10622">
    <property type="entry name" value="HET DOMAIN-CONTAINING PROTEIN"/>
    <property type="match status" value="1"/>
</dbReference>
<dbReference type="PANTHER" id="PTHR10622:SF10">
    <property type="entry name" value="HET DOMAIN-CONTAINING PROTEIN"/>
    <property type="match status" value="1"/>
</dbReference>
<keyword evidence="4" id="KW-1185">Reference proteome</keyword>
<dbReference type="SUPFAM" id="SSF48452">
    <property type="entry name" value="TPR-like"/>
    <property type="match status" value="2"/>
</dbReference>
<dbReference type="InterPro" id="IPR011990">
    <property type="entry name" value="TPR-like_helical_dom_sf"/>
</dbReference>
<feature type="region of interest" description="Disordered" evidence="1">
    <location>
        <begin position="830"/>
        <end position="857"/>
    </location>
</feature>
<dbReference type="RefSeq" id="XP_041153796.1">
    <property type="nucleotide sequence ID" value="XM_041307659.1"/>
</dbReference>
<dbReference type="Proteomes" id="UP000719766">
    <property type="component" value="Unassembled WGS sequence"/>
</dbReference>
<dbReference type="Gene3D" id="1.25.40.10">
    <property type="entry name" value="Tetratricopeptide repeat domain"/>
    <property type="match status" value="3"/>
</dbReference>
<protein>
    <recommendedName>
        <fullName evidence="2">Heterokaryon incompatibility domain-containing protein</fullName>
    </recommendedName>
</protein>
<evidence type="ECO:0000259" key="2">
    <source>
        <dbReference type="Pfam" id="PF06985"/>
    </source>
</evidence>
<dbReference type="InterPro" id="IPR010730">
    <property type="entry name" value="HET"/>
</dbReference>
<gene>
    <name evidence="3" type="ORF">HD556DRAFT_1449839</name>
</gene>
<dbReference type="AlphaFoldDB" id="A0A9P7AD01"/>
<sequence length="922" mass="103227">MESKQEDCIAKFQGHFAYEAWNQALAWTPDGKQLLSAGTHVVHHKDLGFVDLEADIAADDNDYKSHANRSFVKARNSDWDHALDDALKSISIKPSLMGCISKGIAHCGKKQFRDAMKAFDIAFMHVDADLNKTRLLLLIKAIALFNANQHDEAILRVQELATTRPNPNSLACGVVEAYLHVQLGKNASHDARHNEAAGHFTAAVNTIDFSSVSAIHSRYDVFVVLFGWDLRSLWRNAHQNWCDALLRAGRLPEAIKAYRYMMDRADEATKARCLDWSTGESSRYCNVVYAADGVTDLAVGGDEALAAGNYDKAIELYSAAIDLDFATHTTFANRSKARSGKMLWNDALLDAEKVIELDPSSYFGYQLKHAVLHGAHRYDEAIEALSTMLSKLESAPDTETRIHPKQNMLLKTALRSARQHPAPSNQHLHWALMQPRGTDQCLQNKHSVQRTFVIHHETSGLSNGAHQDVVSTYFRYVMLSHRWEVTEPSLHDIQNKVVYDLDPIGGIAKLQSFCRTARDKGYCWAWIDTCCIDQTNNVEVQQSVNSMFLVSPLSTTIIYLSDVPLRRSLALAAALGIREDGQFKNSGFNVCTLLPEGLVVEMGDVTGIDARTLVAFRPGMRNAREKLQWVSARVTTWPEDIAYSLFGIFGVNLPVIYGEKKQKALGRLLQEVIAQSGDISALDWVGNHLNSIAVYQPTLLHTKHHHFGLFTAKHRGYGISFKALYPSRSDERSSFRELQTASALHSISCHGSETESYSDQDSHSTYQVKADGLHDLSITTEDKLIPSSWTFSTRQTFLLVRPWDRDLLELPDFAELLGLAARLPDIGDDTQSEESYWSAPGSPLQDSPGGSLEAEKPVDLESGERALRLIVRLGQRFSAFLLAQQRGGEYRESHQIVPSLHKLTTRLLLRTWWTSRYSRYCS</sequence>